<dbReference type="GO" id="GO:0005737">
    <property type="term" value="C:cytoplasm"/>
    <property type="evidence" value="ECO:0007669"/>
    <property type="project" value="UniProtKB-SubCell"/>
</dbReference>
<proteinExistence type="inferred from homology"/>
<evidence type="ECO:0000256" key="8">
    <source>
        <dbReference type="HAMAP-Rule" id="MF_00253"/>
    </source>
</evidence>
<dbReference type="PANTHER" id="PTHR10745:SF8">
    <property type="entry name" value="DNA POLYMERASE SUBUNIT GAMMA-2, MITOCHONDRIAL"/>
    <property type="match status" value="1"/>
</dbReference>
<dbReference type="Proteomes" id="UP000315471">
    <property type="component" value="Unassembled WGS sequence"/>
</dbReference>
<dbReference type="HAMAP" id="MF_00253_B">
    <property type="entry name" value="Gly_tRNA_synth_B"/>
    <property type="match status" value="1"/>
</dbReference>
<dbReference type="InterPro" id="IPR027031">
    <property type="entry name" value="Gly-tRNA_synthase/POLG2"/>
</dbReference>
<comment type="similarity">
    <text evidence="1 8">Belongs to the class-II aminoacyl-tRNA synthetase family.</text>
</comment>
<keyword evidence="3 8" id="KW-0436">Ligase</keyword>
<dbReference type="GO" id="GO:0070062">
    <property type="term" value="C:extracellular exosome"/>
    <property type="evidence" value="ECO:0007669"/>
    <property type="project" value="UniProtKB-ARBA"/>
</dbReference>
<keyword evidence="6 8" id="KW-0648">Protein biosynthesis</keyword>
<dbReference type="AlphaFoldDB" id="A0A5C6EDH8"/>
<feature type="binding site" evidence="8">
    <location>
        <begin position="313"/>
        <end position="315"/>
    </location>
    <ligand>
        <name>ATP</name>
        <dbReference type="ChEBI" id="CHEBI:30616"/>
    </ligand>
</feature>
<dbReference type="SUPFAM" id="SSF52954">
    <property type="entry name" value="Class II aaRS ABD-related"/>
    <property type="match status" value="1"/>
</dbReference>
<dbReference type="GO" id="GO:0004820">
    <property type="term" value="F:glycine-tRNA ligase activity"/>
    <property type="evidence" value="ECO:0007669"/>
    <property type="project" value="UniProtKB-UniRule"/>
</dbReference>
<reference evidence="10 11" key="1">
    <citation type="submission" date="2019-02" db="EMBL/GenBank/DDBJ databases">
        <title>Deep-cultivation of Planctomycetes and their phenomic and genomic characterization uncovers novel biology.</title>
        <authorList>
            <person name="Wiegand S."/>
            <person name="Jogler M."/>
            <person name="Boedeker C."/>
            <person name="Pinto D."/>
            <person name="Vollmers J."/>
            <person name="Rivas-Marin E."/>
            <person name="Kohn T."/>
            <person name="Peeters S.H."/>
            <person name="Heuer A."/>
            <person name="Rast P."/>
            <person name="Oberbeckmann S."/>
            <person name="Bunk B."/>
            <person name="Jeske O."/>
            <person name="Meyerdierks A."/>
            <person name="Storesund J.E."/>
            <person name="Kallscheuer N."/>
            <person name="Luecker S."/>
            <person name="Lage O.M."/>
            <person name="Pohl T."/>
            <person name="Merkel B.J."/>
            <person name="Hornburger P."/>
            <person name="Mueller R.-W."/>
            <person name="Bruemmer F."/>
            <person name="Labrenz M."/>
            <person name="Spormann A.M."/>
            <person name="Op Den Camp H."/>
            <person name="Overmann J."/>
            <person name="Amann R."/>
            <person name="Jetten M.S.M."/>
            <person name="Mascher T."/>
            <person name="Medema M.H."/>
            <person name="Devos D.P."/>
            <person name="Kaster A.-K."/>
            <person name="Ovreas L."/>
            <person name="Rohde M."/>
            <person name="Galperin M.Y."/>
            <person name="Jogler C."/>
        </authorList>
    </citation>
    <scope>NUCLEOTIDE SEQUENCE [LARGE SCALE GENOMIC DNA]</scope>
    <source>
        <strain evidence="10 11">Q31b</strain>
    </source>
</reference>
<gene>
    <name evidence="8 10" type="primary">glyQS</name>
    <name evidence="10" type="ORF">Q31b_08020</name>
</gene>
<comment type="subunit">
    <text evidence="8">Homodimer.</text>
</comment>
<dbReference type="InterPro" id="IPR004154">
    <property type="entry name" value="Anticodon-bd"/>
</dbReference>
<comment type="catalytic activity">
    <reaction evidence="8">
        <text>tRNA(Gly) + glycine + ATP = glycyl-tRNA(Gly) + AMP + diphosphate</text>
        <dbReference type="Rhea" id="RHEA:16013"/>
        <dbReference type="Rhea" id="RHEA-COMP:9664"/>
        <dbReference type="Rhea" id="RHEA-COMP:9683"/>
        <dbReference type="ChEBI" id="CHEBI:30616"/>
        <dbReference type="ChEBI" id="CHEBI:33019"/>
        <dbReference type="ChEBI" id="CHEBI:57305"/>
        <dbReference type="ChEBI" id="CHEBI:78442"/>
        <dbReference type="ChEBI" id="CHEBI:78522"/>
        <dbReference type="ChEBI" id="CHEBI:456215"/>
        <dbReference type="EC" id="6.1.1.14"/>
    </reaction>
</comment>
<dbReference type="Pfam" id="PF00587">
    <property type="entry name" value="tRNA-synt_2b"/>
    <property type="match status" value="1"/>
</dbReference>
<dbReference type="InterPro" id="IPR002315">
    <property type="entry name" value="tRNA-synt_gly"/>
</dbReference>
<comment type="function">
    <text evidence="8">Catalyzes the attachment of glycine to tRNA(Gly).</text>
</comment>
<dbReference type="GO" id="GO:0005524">
    <property type="term" value="F:ATP binding"/>
    <property type="evidence" value="ECO:0007669"/>
    <property type="project" value="UniProtKB-UniRule"/>
</dbReference>
<evidence type="ECO:0000256" key="5">
    <source>
        <dbReference type="ARBA" id="ARBA00022840"/>
    </source>
</evidence>
<dbReference type="InterPro" id="IPR022961">
    <property type="entry name" value="Gly_tRNA_ligase_bac"/>
</dbReference>
<dbReference type="SUPFAM" id="SSF55681">
    <property type="entry name" value="Class II aaRS and biotin synthetases"/>
    <property type="match status" value="1"/>
</dbReference>
<feature type="binding site" evidence="8">
    <location>
        <position position="281"/>
    </location>
    <ligand>
        <name>substrate</name>
    </ligand>
</feature>
<name>A0A5C6EDH8_9BACT</name>
<feature type="binding site" evidence="8">
    <location>
        <begin position="464"/>
        <end position="468"/>
    </location>
    <ligand>
        <name>substrate</name>
    </ligand>
</feature>
<dbReference type="NCBIfam" id="NF003211">
    <property type="entry name" value="PRK04173.1"/>
    <property type="match status" value="1"/>
</dbReference>
<evidence type="ECO:0000256" key="1">
    <source>
        <dbReference type="ARBA" id="ARBA00008226"/>
    </source>
</evidence>
<keyword evidence="11" id="KW-1185">Reference proteome</keyword>
<comment type="subcellular location">
    <subcellularLocation>
        <location evidence="8">Cytoplasm</location>
    </subcellularLocation>
</comment>
<dbReference type="PRINTS" id="PR01043">
    <property type="entry name" value="TRNASYNTHGLY"/>
</dbReference>
<protein>
    <recommendedName>
        <fullName evidence="8">Glycine--tRNA ligase</fullName>
        <ecNumber evidence="8">6.1.1.14</ecNumber>
    </recommendedName>
    <alternativeName>
        <fullName evidence="8">Glycyl-tRNA synthetase</fullName>
        <shortName evidence="8">GlyRS</shortName>
    </alternativeName>
</protein>
<evidence type="ECO:0000256" key="4">
    <source>
        <dbReference type="ARBA" id="ARBA00022741"/>
    </source>
</evidence>
<dbReference type="InterPro" id="IPR002314">
    <property type="entry name" value="aa-tRNA-synt_IIb"/>
</dbReference>
<organism evidence="10 11">
    <name type="scientific">Novipirellula aureliae</name>
    <dbReference type="NCBI Taxonomy" id="2527966"/>
    <lineage>
        <taxon>Bacteria</taxon>
        <taxon>Pseudomonadati</taxon>
        <taxon>Planctomycetota</taxon>
        <taxon>Planctomycetia</taxon>
        <taxon>Pirellulales</taxon>
        <taxon>Pirellulaceae</taxon>
        <taxon>Novipirellula</taxon>
    </lineage>
</organism>
<evidence type="ECO:0000256" key="3">
    <source>
        <dbReference type="ARBA" id="ARBA00022598"/>
    </source>
</evidence>
<evidence type="ECO:0000313" key="10">
    <source>
        <dbReference type="EMBL" id="TWU45626.1"/>
    </source>
</evidence>
<dbReference type="EC" id="6.1.1.14" evidence="8"/>
<dbReference type="InterPro" id="IPR006195">
    <property type="entry name" value="aa-tRNA-synth_II"/>
</dbReference>
<dbReference type="GO" id="GO:0004081">
    <property type="term" value="F:bis(5'-nucleosyl)-tetraphosphatase (asymmetrical) activity"/>
    <property type="evidence" value="ECO:0007669"/>
    <property type="project" value="UniProtKB-ARBA"/>
</dbReference>
<keyword evidence="7 8" id="KW-0030">Aminoacyl-tRNA synthetase</keyword>
<accession>A0A5C6EDH8</accession>
<evidence type="ECO:0000256" key="2">
    <source>
        <dbReference type="ARBA" id="ARBA00022490"/>
    </source>
</evidence>
<dbReference type="InterPro" id="IPR045864">
    <property type="entry name" value="aa-tRNA-synth_II/BPL/LPL"/>
</dbReference>
<dbReference type="GO" id="GO:0006426">
    <property type="term" value="P:glycyl-tRNA aminoacylation"/>
    <property type="evidence" value="ECO:0007669"/>
    <property type="project" value="UniProtKB-UniRule"/>
</dbReference>
<dbReference type="CDD" id="cd00858">
    <property type="entry name" value="GlyRS_anticodon"/>
    <property type="match status" value="1"/>
</dbReference>
<dbReference type="CDD" id="cd00774">
    <property type="entry name" value="GlyRS-like_core"/>
    <property type="match status" value="1"/>
</dbReference>
<evidence type="ECO:0000256" key="6">
    <source>
        <dbReference type="ARBA" id="ARBA00022917"/>
    </source>
</evidence>
<dbReference type="GO" id="GO:0015966">
    <property type="term" value="P:diadenosine tetraphosphate biosynthetic process"/>
    <property type="evidence" value="ECO:0007669"/>
    <property type="project" value="UniProtKB-ARBA"/>
</dbReference>
<dbReference type="FunFam" id="3.40.50.800:FF:000002">
    <property type="entry name" value="Glycine--tRNA ligase"/>
    <property type="match status" value="1"/>
</dbReference>
<dbReference type="Gene3D" id="3.30.930.10">
    <property type="entry name" value="Bira Bifunctional Protein, Domain 2"/>
    <property type="match status" value="1"/>
</dbReference>
<dbReference type="InterPro" id="IPR033731">
    <property type="entry name" value="GlyRS-like_core"/>
</dbReference>
<feature type="binding site" evidence="8">
    <location>
        <begin position="468"/>
        <end position="471"/>
    </location>
    <ligand>
        <name>ATP</name>
        <dbReference type="ChEBI" id="CHEBI:30616"/>
    </ligand>
</feature>
<dbReference type="PANTHER" id="PTHR10745">
    <property type="entry name" value="GLYCYL-TRNA SYNTHETASE/DNA POLYMERASE SUBUNIT GAMMA-2"/>
    <property type="match status" value="1"/>
</dbReference>
<dbReference type="Gene3D" id="3.40.50.800">
    <property type="entry name" value="Anticodon-binding domain"/>
    <property type="match status" value="1"/>
</dbReference>
<feature type="binding site" evidence="8">
    <location>
        <begin position="328"/>
        <end position="332"/>
    </location>
    <ligand>
        <name>substrate</name>
    </ligand>
</feature>
<comment type="caution">
    <text evidence="10">The sequence shown here is derived from an EMBL/GenBank/DDBJ whole genome shotgun (WGS) entry which is preliminary data.</text>
</comment>
<dbReference type="PROSITE" id="PS50862">
    <property type="entry name" value="AA_TRNA_LIGASE_II"/>
    <property type="match status" value="1"/>
</dbReference>
<keyword evidence="2 8" id="KW-0963">Cytoplasm</keyword>
<feature type="binding site" evidence="8">
    <location>
        <position position="172"/>
    </location>
    <ligand>
        <name>substrate</name>
    </ligand>
</feature>
<dbReference type="EMBL" id="SJPY01000001">
    <property type="protein sequence ID" value="TWU45626.1"/>
    <property type="molecule type" value="Genomic_DNA"/>
</dbReference>
<feature type="binding site" evidence="8">
    <location>
        <begin position="401"/>
        <end position="402"/>
    </location>
    <ligand>
        <name>ATP</name>
        <dbReference type="ChEBI" id="CHEBI:30616"/>
    </ligand>
</feature>
<dbReference type="InterPro" id="IPR036621">
    <property type="entry name" value="Anticodon-bd_dom_sf"/>
</dbReference>
<keyword evidence="4 8" id="KW-0547">Nucleotide-binding</keyword>
<evidence type="ECO:0000259" key="9">
    <source>
        <dbReference type="PROSITE" id="PS50862"/>
    </source>
</evidence>
<evidence type="ECO:0000256" key="7">
    <source>
        <dbReference type="ARBA" id="ARBA00023146"/>
    </source>
</evidence>
<dbReference type="Pfam" id="PF03129">
    <property type="entry name" value="HGTP_anticodon"/>
    <property type="match status" value="1"/>
</dbReference>
<keyword evidence="5 8" id="KW-0067">ATP-binding</keyword>
<dbReference type="NCBIfam" id="TIGR00389">
    <property type="entry name" value="glyS_dimeric"/>
    <property type="match status" value="1"/>
</dbReference>
<feature type="domain" description="Aminoacyl-transfer RNA synthetases class-II family profile" evidence="9">
    <location>
        <begin position="240"/>
        <end position="507"/>
    </location>
</feature>
<evidence type="ECO:0000313" key="11">
    <source>
        <dbReference type="Proteomes" id="UP000315471"/>
    </source>
</evidence>
<dbReference type="GO" id="GO:1990742">
    <property type="term" value="C:microvesicle"/>
    <property type="evidence" value="ECO:0007669"/>
    <property type="project" value="UniProtKB-ARBA"/>
</dbReference>
<sequence length="602" mass="69365">MILCSRIFNKIHYGNAVATVYHCSKRIASSLLSPIETKNDTFLFSRHLCPLQVRSQKLVKEIAMKSMDKIVSLCKRRGFLFQSSEIYGGIQGFWDYGPLGVELKRNLKDAWWHDMIGGHNELVVPESAPGAFEMVGLDCTIIMHPQVWKVSGHYDLFHDHMVDCRESKKRYRFDQVRGRYVTYADRDQTIFVTTLADIETELDEVRRRGMKFFKLRNKDADKITIGDESITIDKLDSTKEVLAPDAKNLDTLTEPREFNLMFKTTLGALGGDEDTTFLRPETAQGIFVNFKNVVDSSRVKLPFGIGQVGKSFRNEITPRNFTFRSREFEQMEIEFFCHPDQSQQWYRYWRDRRLDWYTNLGLSSESLIMREHHQEELAHYSVGTADIEYAFPFLPEGEYGELEGIAHRGDFDLRSHMEGKLNPATQPMQVELGENGKPKYRGSGRDMSYRDEATNEKYIPHVIEPSAGADRAVLAFLCEAFTEDEAPDENGKMQTRTVMKLHPRLAPIKAAVFPLVKKDGMPEIAQEIYGELKKHMNVFYDEKGAVGRRYRRQDEAGTPFCITVDTNSLEDKTVTIRDRDTLEQWRVKIDDVVSDLSSRIMA</sequence>
<feature type="binding site" evidence="8">
    <location>
        <begin position="323"/>
        <end position="328"/>
    </location>
    <ligand>
        <name>ATP</name>
        <dbReference type="ChEBI" id="CHEBI:30616"/>
    </ligand>
</feature>